<dbReference type="Proteomes" id="UP000258613">
    <property type="component" value="Chromosome"/>
</dbReference>
<feature type="region of interest" description="Disordered" evidence="1">
    <location>
        <begin position="1"/>
        <end position="27"/>
    </location>
</feature>
<evidence type="ECO:0000256" key="1">
    <source>
        <dbReference type="SAM" id="MobiDB-lite"/>
    </source>
</evidence>
<proteinExistence type="predicted"/>
<accession>A0A346PTK3</accession>
<protein>
    <submittedName>
        <fullName evidence="2">Uncharacterized protein</fullName>
    </submittedName>
</protein>
<reference evidence="3" key="1">
    <citation type="submission" date="2018-02" db="EMBL/GenBank/DDBJ databases">
        <title>Phenotypic and genomic properties of facultatively anaerobic sulfur-reducing natronoarchaea from hypersaline soda lakes.</title>
        <authorList>
            <person name="Sorokin D.Y."/>
            <person name="Kublanov I.V."/>
            <person name="Roman P."/>
            <person name="Sinninghe Damste J.S."/>
            <person name="Golyshin P.N."/>
            <person name="Rojo D."/>
            <person name="Ciordia S."/>
            <person name="Mena M.D.C."/>
            <person name="Ferrer M."/>
            <person name="Messina E."/>
            <person name="Smedile F."/>
            <person name="La Spada G."/>
            <person name="La Cono V."/>
            <person name="Yakimov M.M."/>
        </authorList>
    </citation>
    <scope>NUCLEOTIDE SEQUENCE [LARGE SCALE GENOMIC DNA]</scope>
    <source>
        <strain evidence="3">AArc-Mg</strain>
    </source>
</reference>
<keyword evidence="3" id="KW-1185">Reference proteome</keyword>
<feature type="compositionally biased region" description="Polar residues" evidence="1">
    <location>
        <begin position="1"/>
        <end position="14"/>
    </location>
</feature>
<evidence type="ECO:0000313" key="3">
    <source>
        <dbReference type="Proteomes" id="UP000258613"/>
    </source>
</evidence>
<dbReference type="AlphaFoldDB" id="A0A346PTK3"/>
<name>A0A346PTK3_9EURY</name>
<feature type="compositionally biased region" description="Basic and acidic residues" evidence="1">
    <location>
        <begin position="15"/>
        <end position="27"/>
    </location>
</feature>
<dbReference type="GeneID" id="37643352"/>
<sequence length="118" mass="13074">MYNDNSQGVNTSNRSNDHPRDDHPDHCLTRHAHLEAIDQLAASVLEDVTNDADLEPETARTVVRHVREVRAEVESVRRALPEDADTEVPMVVRRGVGSRSVLGPVTDCSEQSRDEPPG</sequence>
<evidence type="ECO:0000313" key="2">
    <source>
        <dbReference type="EMBL" id="AXR82848.1"/>
    </source>
</evidence>
<dbReference type="KEGG" id="nag:AArcMg_2859"/>
<gene>
    <name evidence="2" type="ORF">AArcMg_2859</name>
</gene>
<dbReference type="EMBL" id="CP027033">
    <property type="protein sequence ID" value="AXR82848.1"/>
    <property type="molecule type" value="Genomic_DNA"/>
</dbReference>
<organism evidence="2 3">
    <name type="scientific">Natrarchaeobaculum sulfurireducens</name>
    <dbReference type="NCBI Taxonomy" id="2044521"/>
    <lineage>
        <taxon>Archaea</taxon>
        <taxon>Methanobacteriati</taxon>
        <taxon>Methanobacteriota</taxon>
        <taxon>Stenosarchaea group</taxon>
        <taxon>Halobacteria</taxon>
        <taxon>Halobacteriales</taxon>
        <taxon>Natrialbaceae</taxon>
        <taxon>Natrarchaeobaculum</taxon>
    </lineage>
</organism>
<dbReference type="RefSeq" id="WP_117369416.1">
    <property type="nucleotide sequence ID" value="NZ_CP027033.1"/>
</dbReference>